<dbReference type="Pfam" id="PF01321">
    <property type="entry name" value="Creatinase_N"/>
    <property type="match status" value="1"/>
</dbReference>
<keyword evidence="3" id="KW-0031">Aminopeptidase</keyword>
<dbReference type="GO" id="GO:0008235">
    <property type="term" value="F:metalloexopeptidase activity"/>
    <property type="evidence" value="ECO:0007669"/>
    <property type="project" value="UniProtKB-ARBA"/>
</dbReference>
<dbReference type="AlphaFoldDB" id="A0A7H1MMI7"/>
<dbReference type="InterPro" id="IPR000587">
    <property type="entry name" value="Creatinase_N"/>
</dbReference>
<dbReference type="PANTHER" id="PTHR46112">
    <property type="entry name" value="AMINOPEPTIDASE"/>
    <property type="match status" value="1"/>
</dbReference>
<dbReference type="InterPro" id="IPR000994">
    <property type="entry name" value="Pept_M24"/>
</dbReference>
<dbReference type="Gene3D" id="3.40.350.10">
    <property type="entry name" value="Creatinase/prolidase N-terminal domain"/>
    <property type="match status" value="1"/>
</dbReference>
<dbReference type="RefSeq" id="WP_013989654.1">
    <property type="nucleotide sequence ID" value="NZ_CP026847.1"/>
</dbReference>
<dbReference type="Proteomes" id="UP000516446">
    <property type="component" value="Chromosome"/>
</dbReference>
<gene>
    <name evidence="3" type="ORF">FY536_05110</name>
</gene>
<accession>A0A7H1MMI7</accession>
<keyword evidence="3" id="KW-0378">Hydrolase</keyword>
<proteinExistence type="predicted"/>
<dbReference type="InterPro" id="IPR050659">
    <property type="entry name" value="Peptidase_M24B"/>
</dbReference>
<evidence type="ECO:0000259" key="2">
    <source>
        <dbReference type="Pfam" id="PF01321"/>
    </source>
</evidence>
<feature type="domain" description="Peptidase M24" evidence="1">
    <location>
        <begin position="145"/>
        <end position="347"/>
    </location>
</feature>
<evidence type="ECO:0000259" key="1">
    <source>
        <dbReference type="Pfam" id="PF00557"/>
    </source>
</evidence>
<dbReference type="InterPro" id="IPR029149">
    <property type="entry name" value="Creatin/AminoP/Spt16_N"/>
</dbReference>
<dbReference type="Pfam" id="PF00557">
    <property type="entry name" value="Peptidase_M24"/>
    <property type="match status" value="1"/>
</dbReference>
<feature type="domain" description="Creatinase N-terminal" evidence="2">
    <location>
        <begin position="5"/>
        <end position="137"/>
    </location>
</feature>
<name>A0A7H1MMI7_9LACO</name>
<dbReference type="SUPFAM" id="SSF53092">
    <property type="entry name" value="Creatinase/prolidase N-terminal domain"/>
    <property type="match status" value="1"/>
</dbReference>
<dbReference type="SUPFAM" id="SSF55920">
    <property type="entry name" value="Creatinase/aminopeptidase"/>
    <property type="match status" value="1"/>
</dbReference>
<reference evidence="3 4" key="1">
    <citation type="submission" date="2019-08" db="EMBL/GenBank/DDBJ databases">
        <authorList>
            <person name="Chang H.C."/>
            <person name="Mun S.Y."/>
        </authorList>
    </citation>
    <scope>NUCLEOTIDE SEQUENCE [LARGE SCALE GENOMIC DNA]</scope>
    <source>
        <strain evidence="3 4">SK</strain>
    </source>
</reference>
<keyword evidence="3" id="KW-0645">Protease</keyword>
<protein>
    <submittedName>
        <fullName evidence="3">Aminopeptidase P family protein</fullName>
    </submittedName>
</protein>
<organism evidence="3 4">
    <name type="scientific">Weissella koreensis</name>
    <dbReference type="NCBI Taxonomy" id="165096"/>
    <lineage>
        <taxon>Bacteria</taxon>
        <taxon>Bacillati</taxon>
        <taxon>Bacillota</taxon>
        <taxon>Bacilli</taxon>
        <taxon>Lactobacillales</taxon>
        <taxon>Lactobacillaceae</taxon>
        <taxon>Weissella</taxon>
    </lineage>
</organism>
<dbReference type="EMBL" id="CP043431">
    <property type="protein sequence ID" value="QNT64673.1"/>
    <property type="molecule type" value="Genomic_DNA"/>
</dbReference>
<dbReference type="InterPro" id="IPR036005">
    <property type="entry name" value="Creatinase/aminopeptidase-like"/>
</dbReference>
<dbReference type="CDD" id="cd01092">
    <property type="entry name" value="APP-like"/>
    <property type="match status" value="1"/>
</dbReference>
<sequence length="366" mass="40007">MYLDRIEKVRKNLAVFNADGMLVADGDNLKYLTGFLGGTGDGLLLIGTSEKKAALITDARYEEELRTSLPEGIDLLITRDYYGVAMLAAKRFKINNLGFEDTLPFKIFDVLDENFEGQDENSDIVPIPELVEWLRQVKSENELDALRHSTEVAVKAYEELLTKVEVGMTERQVANLLDFIIKGLGATSASFETIVASGYRGALPHGEATDKKLAEGELVTIDFGYFVDGYTSDITRTFALGAVDDGVKKAYQVVQQANQKAIQKIKAGVSAGDVDQAAREVIDQAEYGKYYTHATGHGVGLAIHEGPVVSTQAEERLEAGMLLTIEPGIYIPGAFGIRIEDDVIVTKNGVENLTSELTTDLISIDR</sequence>
<dbReference type="GO" id="GO:0004177">
    <property type="term" value="F:aminopeptidase activity"/>
    <property type="evidence" value="ECO:0007669"/>
    <property type="project" value="UniProtKB-KW"/>
</dbReference>
<keyword evidence="4" id="KW-1185">Reference proteome</keyword>
<evidence type="ECO:0000313" key="4">
    <source>
        <dbReference type="Proteomes" id="UP000516446"/>
    </source>
</evidence>
<evidence type="ECO:0000313" key="3">
    <source>
        <dbReference type="EMBL" id="QNT64673.1"/>
    </source>
</evidence>
<dbReference type="PRINTS" id="PR00599">
    <property type="entry name" value="MAPEPTIDASE"/>
</dbReference>
<dbReference type="InterPro" id="IPR001714">
    <property type="entry name" value="Pept_M24_MAP"/>
</dbReference>
<dbReference type="OMA" id="KYERYCS"/>
<dbReference type="Gene3D" id="3.90.230.10">
    <property type="entry name" value="Creatinase/methionine aminopeptidase superfamily"/>
    <property type="match status" value="1"/>
</dbReference>
<dbReference type="PANTHER" id="PTHR46112:SF3">
    <property type="entry name" value="AMINOPEPTIDASE YPDF"/>
    <property type="match status" value="1"/>
</dbReference>